<organism evidence="2 3">
    <name type="scientific">Novymonas esmeraldas</name>
    <dbReference type="NCBI Taxonomy" id="1808958"/>
    <lineage>
        <taxon>Eukaryota</taxon>
        <taxon>Discoba</taxon>
        <taxon>Euglenozoa</taxon>
        <taxon>Kinetoplastea</taxon>
        <taxon>Metakinetoplastina</taxon>
        <taxon>Trypanosomatida</taxon>
        <taxon>Trypanosomatidae</taxon>
        <taxon>Novymonas</taxon>
    </lineage>
</organism>
<sequence>MRPSSWRLLLPLVFVMAAALAMPSWGANKCFLTDAEPSVPFALGLCYMHSHNACCLPGFDQAIQEAYSALVPNGQGCVPGSQRIYASLYALREYLCLPCDPREPSYRFESIKGDIVDGGIVPPSRSSVAGEQTWRVCRSFLYGKEDTLEGLWGDGGSRYGECGVITSSCMSTPIFNVTSATFQRPSSSCKASNELIIPSVSFRGSADPALQMLSMVAQTMPDFQIVVVNDSDPNYDYEKTPCFGLDGVAVGPRAGGLVRWWPVVVLLMAVYL</sequence>
<dbReference type="EMBL" id="JAECZO010000148">
    <property type="protein sequence ID" value="KAK7198398.1"/>
    <property type="molecule type" value="Genomic_DNA"/>
</dbReference>
<comment type="caution">
    <text evidence="2">The sequence shown here is derived from an EMBL/GenBank/DDBJ whole genome shotgun (WGS) entry which is preliminary data.</text>
</comment>
<proteinExistence type="predicted"/>
<keyword evidence="3" id="KW-1185">Reference proteome</keyword>
<protein>
    <submittedName>
        <fullName evidence="2">Uncharacterized protein</fullName>
    </submittedName>
</protein>
<feature type="signal peptide" evidence="1">
    <location>
        <begin position="1"/>
        <end position="26"/>
    </location>
</feature>
<keyword evidence="1" id="KW-0732">Signal</keyword>
<dbReference type="Proteomes" id="UP001430356">
    <property type="component" value="Unassembled WGS sequence"/>
</dbReference>
<accession>A0AAW0EWA8</accession>
<reference evidence="2 3" key="1">
    <citation type="journal article" date="2021" name="MBio">
        <title>A New Model Trypanosomatid, Novymonas esmeraldas: Genomic Perception of Its 'Candidatus Pandoraea novymonadis' Endosymbiont.</title>
        <authorList>
            <person name="Zakharova A."/>
            <person name="Saura A."/>
            <person name="Butenko A."/>
            <person name="Podesvova L."/>
            <person name="Warmusova S."/>
            <person name="Kostygov A.Y."/>
            <person name="Nenarokova A."/>
            <person name="Lukes J."/>
            <person name="Opperdoes F.R."/>
            <person name="Yurchenko V."/>
        </authorList>
    </citation>
    <scope>NUCLEOTIDE SEQUENCE [LARGE SCALE GENOMIC DNA]</scope>
    <source>
        <strain evidence="2 3">E262AT.01</strain>
    </source>
</reference>
<dbReference type="AlphaFoldDB" id="A0AAW0EWA8"/>
<evidence type="ECO:0000313" key="2">
    <source>
        <dbReference type="EMBL" id="KAK7198398.1"/>
    </source>
</evidence>
<gene>
    <name evidence="2" type="ORF">NESM_000799400</name>
</gene>
<name>A0AAW0EWA8_9TRYP</name>
<evidence type="ECO:0000313" key="3">
    <source>
        <dbReference type="Proteomes" id="UP001430356"/>
    </source>
</evidence>
<feature type="chain" id="PRO_5043384788" evidence="1">
    <location>
        <begin position="27"/>
        <end position="272"/>
    </location>
</feature>
<evidence type="ECO:0000256" key="1">
    <source>
        <dbReference type="SAM" id="SignalP"/>
    </source>
</evidence>